<accession>A0A1F6VSC7</accession>
<comment type="caution">
    <text evidence="2">The sequence shown here is derived from an EMBL/GenBank/DDBJ whole genome shotgun (WGS) entry which is preliminary data.</text>
</comment>
<feature type="compositionally biased region" description="Basic and acidic residues" evidence="1">
    <location>
        <begin position="15"/>
        <end position="30"/>
    </location>
</feature>
<evidence type="ECO:0000256" key="1">
    <source>
        <dbReference type="SAM" id="MobiDB-lite"/>
    </source>
</evidence>
<feature type="compositionally biased region" description="Polar residues" evidence="1">
    <location>
        <begin position="1"/>
        <end position="11"/>
    </location>
</feature>
<proteinExistence type="predicted"/>
<evidence type="ECO:0000313" key="2">
    <source>
        <dbReference type="EMBL" id="OGI72577.1"/>
    </source>
</evidence>
<dbReference type="EMBL" id="MFUC01000004">
    <property type="protein sequence ID" value="OGI72577.1"/>
    <property type="molecule type" value="Genomic_DNA"/>
</dbReference>
<protein>
    <submittedName>
        <fullName evidence="2">Uncharacterized protein</fullName>
    </submittedName>
</protein>
<feature type="region of interest" description="Disordered" evidence="1">
    <location>
        <begin position="1"/>
        <end position="56"/>
    </location>
</feature>
<gene>
    <name evidence="2" type="ORF">A3J61_01255</name>
</gene>
<name>A0A1F6VSC7_9BACT</name>
<organism evidence="2 3">
    <name type="scientific">Candidatus Nomurabacteria bacterium RIFCSPHIGHO2_02_FULL_38_15</name>
    <dbReference type="NCBI Taxonomy" id="1801752"/>
    <lineage>
        <taxon>Bacteria</taxon>
        <taxon>Candidatus Nomuraibacteriota</taxon>
    </lineage>
</organism>
<sequence length="137" mass="15960">MNENPLENNIGPSPEEQKRLEEKEELERYEFYMQTHPEVPFSPYTEAKEPGPESAEFENLVKQFEQEHSLEALHAITDLTPEEAKTHPIFWPAKLALAPIYEAAKVFRHNEELWGMYNKLARAVGVIDKDNKVDHTR</sequence>
<evidence type="ECO:0000313" key="3">
    <source>
        <dbReference type="Proteomes" id="UP000179686"/>
    </source>
</evidence>
<reference evidence="2 3" key="1">
    <citation type="journal article" date="2016" name="Nat. Commun.">
        <title>Thousands of microbial genomes shed light on interconnected biogeochemical processes in an aquifer system.</title>
        <authorList>
            <person name="Anantharaman K."/>
            <person name="Brown C.T."/>
            <person name="Hug L.A."/>
            <person name="Sharon I."/>
            <person name="Castelle C.J."/>
            <person name="Probst A.J."/>
            <person name="Thomas B.C."/>
            <person name="Singh A."/>
            <person name="Wilkins M.J."/>
            <person name="Karaoz U."/>
            <person name="Brodie E.L."/>
            <person name="Williams K.H."/>
            <person name="Hubbard S.S."/>
            <person name="Banfield J.F."/>
        </authorList>
    </citation>
    <scope>NUCLEOTIDE SEQUENCE [LARGE SCALE GENOMIC DNA]</scope>
</reference>
<dbReference type="Proteomes" id="UP000179686">
    <property type="component" value="Unassembled WGS sequence"/>
</dbReference>
<dbReference type="AlphaFoldDB" id="A0A1F6VSC7"/>